<evidence type="ECO:0000256" key="1">
    <source>
        <dbReference type="ARBA" id="ARBA00004477"/>
    </source>
</evidence>
<evidence type="ECO:0000256" key="9">
    <source>
        <dbReference type="ARBA" id="ARBA00023098"/>
    </source>
</evidence>
<evidence type="ECO:0000313" key="15">
    <source>
        <dbReference type="EnsemblMetazoa" id="CapteP165270"/>
    </source>
</evidence>
<dbReference type="GO" id="GO:0016126">
    <property type="term" value="P:sterol biosynthetic process"/>
    <property type="evidence" value="ECO:0007669"/>
    <property type="project" value="UniProtKB-KW"/>
</dbReference>
<dbReference type="AlphaFoldDB" id="R7THJ5"/>
<feature type="transmembrane region" description="Helical" evidence="13">
    <location>
        <begin position="50"/>
        <end position="69"/>
    </location>
</feature>
<dbReference type="GO" id="GO:0030674">
    <property type="term" value="F:protein-macromolecule adaptor activity"/>
    <property type="evidence" value="ECO:0007669"/>
    <property type="project" value="TreeGrafter"/>
</dbReference>
<keyword evidence="8" id="KW-0756">Sterol biosynthesis</keyword>
<dbReference type="EnsemblMetazoa" id="CapteT165270">
    <property type="protein sequence ID" value="CapteP165270"/>
    <property type="gene ID" value="CapteG165270"/>
</dbReference>
<dbReference type="Pfam" id="PF03694">
    <property type="entry name" value="Erg28"/>
    <property type="match status" value="1"/>
</dbReference>
<dbReference type="PANTHER" id="PTHR15451:SF19">
    <property type="entry name" value="ERGOSTEROL BIOSYNTHETIC PROTEIN 28 HOMOLOG"/>
    <property type="match status" value="1"/>
</dbReference>
<evidence type="ECO:0000256" key="3">
    <source>
        <dbReference type="ARBA" id="ARBA00022516"/>
    </source>
</evidence>
<dbReference type="InterPro" id="IPR005352">
    <property type="entry name" value="Erg28"/>
</dbReference>
<proteinExistence type="inferred from homology"/>
<reference evidence="14 16" key="2">
    <citation type="journal article" date="2013" name="Nature">
        <title>Insights into bilaterian evolution from three spiralian genomes.</title>
        <authorList>
            <person name="Simakov O."/>
            <person name="Marletaz F."/>
            <person name="Cho S.J."/>
            <person name="Edsinger-Gonzales E."/>
            <person name="Havlak P."/>
            <person name="Hellsten U."/>
            <person name="Kuo D.H."/>
            <person name="Larsson T."/>
            <person name="Lv J."/>
            <person name="Arendt D."/>
            <person name="Savage R."/>
            <person name="Osoegawa K."/>
            <person name="de Jong P."/>
            <person name="Grimwood J."/>
            <person name="Chapman J.A."/>
            <person name="Shapiro H."/>
            <person name="Aerts A."/>
            <person name="Otillar R.P."/>
            <person name="Terry A.Y."/>
            <person name="Boore J.L."/>
            <person name="Grigoriev I.V."/>
            <person name="Lindberg D.R."/>
            <person name="Seaver E.C."/>
            <person name="Weisblat D.A."/>
            <person name="Putnam N.H."/>
            <person name="Rokhsar D.S."/>
        </authorList>
    </citation>
    <scope>NUCLEOTIDE SEQUENCE</scope>
    <source>
        <strain evidence="14 16">I ESC-2004</strain>
    </source>
</reference>
<keyword evidence="11" id="KW-1207">Sterol metabolism</keyword>
<keyword evidence="12" id="KW-0753">Steroid metabolism</keyword>
<evidence type="ECO:0000256" key="12">
    <source>
        <dbReference type="ARBA" id="ARBA00023221"/>
    </source>
</evidence>
<dbReference type="STRING" id="283909.R7THJ5"/>
<evidence type="ECO:0000256" key="8">
    <source>
        <dbReference type="ARBA" id="ARBA00023011"/>
    </source>
</evidence>
<dbReference type="EMBL" id="KB309945">
    <property type="protein sequence ID" value="ELT92922.1"/>
    <property type="molecule type" value="Genomic_DNA"/>
</dbReference>
<name>R7THJ5_CAPTE</name>
<evidence type="ECO:0000256" key="4">
    <source>
        <dbReference type="ARBA" id="ARBA00022692"/>
    </source>
</evidence>
<accession>R7THJ5</accession>
<keyword evidence="6" id="KW-0752">Steroid biosynthesis</keyword>
<dbReference type="PANTHER" id="PTHR15451">
    <property type="entry name" value="ERGOSTEROL BIOSYNTHETIC PROTEIN 28-RELATED"/>
    <property type="match status" value="1"/>
</dbReference>
<feature type="transmembrane region" description="Helical" evidence="13">
    <location>
        <begin position="109"/>
        <end position="131"/>
    </location>
</feature>
<organism evidence="14">
    <name type="scientific">Capitella teleta</name>
    <name type="common">Polychaete worm</name>
    <dbReference type="NCBI Taxonomy" id="283909"/>
    <lineage>
        <taxon>Eukaryota</taxon>
        <taxon>Metazoa</taxon>
        <taxon>Spiralia</taxon>
        <taxon>Lophotrochozoa</taxon>
        <taxon>Annelida</taxon>
        <taxon>Polychaeta</taxon>
        <taxon>Sedentaria</taxon>
        <taxon>Scolecida</taxon>
        <taxon>Capitellidae</taxon>
        <taxon>Capitella</taxon>
    </lineage>
</organism>
<keyword evidence="3" id="KW-0444">Lipid biosynthesis</keyword>
<dbReference type="GO" id="GO:0005789">
    <property type="term" value="C:endoplasmic reticulum membrane"/>
    <property type="evidence" value="ECO:0007669"/>
    <property type="project" value="UniProtKB-SubCell"/>
</dbReference>
<sequence length="154" mass="17433">MSSEVISSGLVKYLRGWIGVVAIIAFGNTVSCFRNHDFMAEKLYTVTPELVNALTARLFGTWTLLSAMLRLWCAFCIDNHAVFCLTFFSFFLAMAHFAGEIFFYHTAELTFGATSPLVVSGLSMLWMLACYRRLFPAEEIPVERSSHRPSMKEH</sequence>
<evidence type="ECO:0000256" key="7">
    <source>
        <dbReference type="ARBA" id="ARBA00022989"/>
    </source>
</evidence>
<feature type="transmembrane region" description="Helical" evidence="13">
    <location>
        <begin position="12"/>
        <end position="30"/>
    </location>
</feature>
<keyword evidence="4 13" id="KW-0812">Transmembrane</keyword>
<evidence type="ECO:0000313" key="16">
    <source>
        <dbReference type="Proteomes" id="UP000014760"/>
    </source>
</evidence>
<keyword evidence="5" id="KW-0256">Endoplasmic reticulum</keyword>
<evidence type="ECO:0000256" key="2">
    <source>
        <dbReference type="ARBA" id="ARBA00005377"/>
    </source>
</evidence>
<feature type="transmembrane region" description="Helical" evidence="13">
    <location>
        <begin position="81"/>
        <end position="103"/>
    </location>
</feature>
<dbReference type="EMBL" id="AMQN01013082">
    <property type="status" value="NOT_ANNOTATED_CDS"/>
    <property type="molecule type" value="Genomic_DNA"/>
</dbReference>
<dbReference type="OMA" id="NIAIWTY"/>
<evidence type="ECO:0000256" key="11">
    <source>
        <dbReference type="ARBA" id="ARBA00023166"/>
    </source>
</evidence>
<reference evidence="15" key="3">
    <citation type="submission" date="2015-06" db="UniProtKB">
        <authorList>
            <consortium name="EnsemblMetazoa"/>
        </authorList>
    </citation>
    <scope>IDENTIFICATION</scope>
</reference>
<evidence type="ECO:0000256" key="10">
    <source>
        <dbReference type="ARBA" id="ARBA00023136"/>
    </source>
</evidence>
<dbReference type="Proteomes" id="UP000014760">
    <property type="component" value="Unassembled WGS sequence"/>
</dbReference>
<evidence type="ECO:0000256" key="13">
    <source>
        <dbReference type="SAM" id="Phobius"/>
    </source>
</evidence>
<protein>
    <recommendedName>
        <fullName evidence="17">Ergosterol biosynthetic protein 28</fullName>
    </recommendedName>
</protein>
<dbReference type="OrthoDB" id="6485510at2759"/>
<gene>
    <name evidence="14" type="ORF">CAPTEDRAFT_165270</name>
</gene>
<evidence type="ECO:0000256" key="5">
    <source>
        <dbReference type="ARBA" id="ARBA00022824"/>
    </source>
</evidence>
<keyword evidence="16" id="KW-1185">Reference proteome</keyword>
<reference evidence="16" key="1">
    <citation type="submission" date="2012-12" db="EMBL/GenBank/DDBJ databases">
        <authorList>
            <person name="Hellsten U."/>
            <person name="Grimwood J."/>
            <person name="Chapman J.A."/>
            <person name="Shapiro H."/>
            <person name="Aerts A."/>
            <person name="Otillar R.P."/>
            <person name="Terry A.Y."/>
            <person name="Boore J.L."/>
            <person name="Simakov O."/>
            <person name="Marletaz F."/>
            <person name="Cho S.-J."/>
            <person name="Edsinger-Gonzales E."/>
            <person name="Havlak P."/>
            <person name="Kuo D.-H."/>
            <person name="Larsson T."/>
            <person name="Lv J."/>
            <person name="Arendt D."/>
            <person name="Savage R."/>
            <person name="Osoegawa K."/>
            <person name="de Jong P."/>
            <person name="Lindberg D.R."/>
            <person name="Seaver E.C."/>
            <person name="Weisblat D.A."/>
            <person name="Putnam N.H."/>
            <person name="Grigoriev I.V."/>
            <person name="Rokhsar D.S."/>
        </authorList>
    </citation>
    <scope>NUCLEOTIDE SEQUENCE</scope>
    <source>
        <strain evidence="16">I ESC-2004</strain>
    </source>
</reference>
<evidence type="ECO:0000256" key="6">
    <source>
        <dbReference type="ARBA" id="ARBA00022955"/>
    </source>
</evidence>
<evidence type="ECO:0000313" key="14">
    <source>
        <dbReference type="EMBL" id="ELT92922.1"/>
    </source>
</evidence>
<keyword evidence="10 13" id="KW-0472">Membrane</keyword>
<keyword evidence="7 13" id="KW-1133">Transmembrane helix</keyword>
<keyword evidence="9" id="KW-0443">Lipid metabolism</keyword>
<comment type="subcellular location">
    <subcellularLocation>
        <location evidence="1">Endoplasmic reticulum membrane</location>
        <topology evidence="1">Multi-pass membrane protein</topology>
    </subcellularLocation>
</comment>
<comment type="similarity">
    <text evidence="2">Belongs to the ERG28 family.</text>
</comment>
<evidence type="ECO:0008006" key="17">
    <source>
        <dbReference type="Google" id="ProtNLM"/>
    </source>
</evidence>
<dbReference type="HOGENOM" id="CLU_114589_0_0_1"/>